<evidence type="ECO:0000313" key="5">
    <source>
        <dbReference type="Proteomes" id="UP000504607"/>
    </source>
</evidence>
<dbReference type="OrthoDB" id="1245404at2759"/>
<keyword evidence="1 6" id="KW-0346">Stress response</keyword>
<gene>
    <name evidence="6" type="primary">LOC105055017</name>
</gene>
<comment type="similarity">
    <text evidence="2 3">Belongs to the small heat shock protein (HSP20) family.</text>
</comment>
<dbReference type="GeneID" id="105055017"/>
<dbReference type="AlphaFoldDB" id="A0A6I9S0G8"/>
<evidence type="ECO:0000256" key="3">
    <source>
        <dbReference type="RuleBase" id="RU003616"/>
    </source>
</evidence>
<feature type="domain" description="SHSP" evidence="4">
    <location>
        <begin position="40"/>
        <end position="154"/>
    </location>
</feature>
<dbReference type="Gene3D" id="2.60.40.790">
    <property type="match status" value="1"/>
</dbReference>
<sequence>MSLSSFFGRKPTKHTNPEPISIDIWDPLEGLSLATTLAAISSVNATASMDWKETQDAHVFIADLPGVRKDEVKIEVEEEKILKISGQRTKESEEKGDKWHHVERSAERFLRSVKLPPNASIERMKAVLEDGVLTVTVPKDQEKKVRGRFIQITD</sequence>
<dbReference type="RefSeq" id="XP_010935006.1">
    <property type="nucleotide sequence ID" value="XM_010936704.3"/>
</dbReference>
<name>A0A6I9S0G8_ELAGV</name>
<dbReference type="InterPro" id="IPR002068">
    <property type="entry name" value="A-crystallin/Hsp20_dom"/>
</dbReference>
<accession>A0A6I9S0G8</accession>
<reference evidence="6" key="1">
    <citation type="submission" date="2025-08" db="UniProtKB">
        <authorList>
            <consortium name="RefSeq"/>
        </authorList>
    </citation>
    <scope>IDENTIFICATION</scope>
</reference>
<keyword evidence="5" id="KW-1185">Reference proteome</keyword>
<evidence type="ECO:0000313" key="6">
    <source>
        <dbReference type="RefSeq" id="XP_010935006.1"/>
    </source>
</evidence>
<dbReference type="SUPFAM" id="SSF49764">
    <property type="entry name" value="HSP20-like chaperones"/>
    <property type="match status" value="1"/>
</dbReference>
<organism evidence="5 6">
    <name type="scientific">Elaeis guineensis var. tenera</name>
    <name type="common">Oil palm</name>
    <dbReference type="NCBI Taxonomy" id="51953"/>
    <lineage>
        <taxon>Eukaryota</taxon>
        <taxon>Viridiplantae</taxon>
        <taxon>Streptophyta</taxon>
        <taxon>Embryophyta</taxon>
        <taxon>Tracheophyta</taxon>
        <taxon>Spermatophyta</taxon>
        <taxon>Magnoliopsida</taxon>
        <taxon>Liliopsida</taxon>
        <taxon>Arecaceae</taxon>
        <taxon>Arecoideae</taxon>
        <taxon>Cocoseae</taxon>
        <taxon>Elaeidinae</taxon>
        <taxon>Elaeis</taxon>
    </lineage>
</organism>
<evidence type="ECO:0000256" key="1">
    <source>
        <dbReference type="ARBA" id="ARBA00023016"/>
    </source>
</evidence>
<dbReference type="CDD" id="cd06472">
    <property type="entry name" value="ACD_ScHsp26_like"/>
    <property type="match status" value="1"/>
</dbReference>
<dbReference type="InterPro" id="IPR031107">
    <property type="entry name" value="Small_HSP"/>
</dbReference>
<dbReference type="Proteomes" id="UP000504607">
    <property type="component" value="Chromosome 12"/>
</dbReference>
<dbReference type="Pfam" id="PF00011">
    <property type="entry name" value="HSP20"/>
    <property type="match status" value="1"/>
</dbReference>
<proteinExistence type="inferred from homology"/>
<evidence type="ECO:0000256" key="2">
    <source>
        <dbReference type="PROSITE-ProRule" id="PRU00285"/>
    </source>
</evidence>
<dbReference type="PANTHER" id="PTHR11527">
    <property type="entry name" value="HEAT-SHOCK PROTEIN 20 FAMILY MEMBER"/>
    <property type="match status" value="1"/>
</dbReference>
<evidence type="ECO:0000259" key="4">
    <source>
        <dbReference type="PROSITE" id="PS01031"/>
    </source>
</evidence>
<dbReference type="InParanoid" id="A0A6I9S0G8"/>
<protein>
    <submittedName>
        <fullName evidence="6">18.9 kDa heat shock protein</fullName>
    </submittedName>
</protein>
<dbReference type="PROSITE" id="PS01031">
    <property type="entry name" value="SHSP"/>
    <property type="match status" value="1"/>
</dbReference>
<dbReference type="InterPro" id="IPR008978">
    <property type="entry name" value="HSP20-like_chaperone"/>
</dbReference>
<dbReference type="FunCoup" id="A0A6I9S0G8">
    <property type="interactions" value="438"/>
</dbReference>
<dbReference type="KEGG" id="egu:105055017"/>